<evidence type="ECO:0000313" key="3">
    <source>
        <dbReference type="Proteomes" id="UP000800041"/>
    </source>
</evidence>
<feature type="region of interest" description="Disordered" evidence="1">
    <location>
        <begin position="1"/>
        <end position="67"/>
    </location>
</feature>
<organism evidence="2 3">
    <name type="scientific">Aulographum hederae CBS 113979</name>
    <dbReference type="NCBI Taxonomy" id="1176131"/>
    <lineage>
        <taxon>Eukaryota</taxon>
        <taxon>Fungi</taxon>
        <taxon>Dikarya</taxon>
        <taxon>Ascomycota</taxon>
        <taxon>Pezizomycotina</taxon>
        <taxon>Dothideomycetes</taxon>
        <taxon>Pleosporomycetidae</taxon>
        <taxon>Aulographales</taxon>
        <taxon>Aulographaceae</taxon>
    </lineage>
</organism>
<dbReference type="OrthoDB" id="3945882at2759"/>
<keyword evidence="3" id="KW-1185">Reference proteome</keyword>
<feature type="compositionally biased region" description="Polar residues" evidence="1">
    <location>
        <begin position="58"/>
        <end position="67"/>
    </location>
</feature>
<sequence length="430" mass="48158">MSLTMQRTHSQNFSRPLSLKTSKLPIRIASSSKTPPPTPPPKSPHHANLRLLPAWAEQSKSPIKQSLSPTAMLPAIEEDDSMDQTPLIEDNTTLPIRISRKASPPRAHTDRNRKMSIYLASPSTSPEAAQASDDFQKALEAFDKFRSPIMSPTQSSPTGLTPASPLRNPLQSHLNASLFASPTTDTFKNTPMPSHPNQPCSGPISTHHRLRECRHLIRTPHPTACGPNCSSVPPSLRPGHFPSYVDARSFSCQPCLDELLNAKFAAKRETFEQEMQYVSAWMGYTSLAANSKRNLDNGVRNEVKGYISQMSEMHDMREKRLAVLENVWQRERMENMDALVNFSGSRRAEPVEEPEAAGSAVKARKGVKASRIPVTTRSNSMKRMAAVYEQTLREREKRTYELAERKYDALVAQRSGRKPRAKLQKVRKET</sequence>
<dbReference type="EMBL" id="ML977157">
    <property type="protein sequence ID" value="KAF1986358.1"/>
    <property type="molecule type" value="Genomic_DNA"/>
</dbReference>
<dbReference type="Proteomes" id="UP000800041">
    <property type="component" value="Unassembled WGS sequence"/>
</dbReference>
<gene>
    <name evidence="2" type="ORF">K402DRAFT_431305</name>
</gene>
<evidence type="ECO:0000256" key="1">
    <source>
        <dbReference type="SAM" id="MobiDB-lite"/>
    </source>
</evidence>
<dbReference type="AlphaFoldDB" id="A0A6G1H063"/>
<evidence type="ECO:0000313" key="2">
    <source>
        <dbReference type="EMBL" id="KAF1986358.1"/>
    </source>
</evidence>
<name>A0A6G1H063_9PEZI</name>
<protein>
    <submittedName>
        <fullName evidence="2">Uncharacterized protein</fullName>
    </submittedName>
</protein>
<feature type="compositionally biased region" description="Polar residues" evidence="1">
    <location>
        <begin position="1"/>
        <end position="21"/>
    </location>
</feature>
<accession>A0A6G1H063</accession>
<reference evidence="2" key="1">
    <citation type="journal article" date="2020" name="Stud. Mycol.">
        <title>101 Dothideomycetes genomes: a test case for predicting lifestyles and emergence of pathogens.</title>
        <authorList>
            <person name="Haridas S."/>
            <person name="Albert R."/>
            <person name="Binder M."/>
            <person name="Bloem J."/>
            <person name="Labutti K."/>
            <person name="Salamov A."/>
            <person name="Andreopoulos B."/>
            <person name="Baker S."/>
            <person name="Barry K."/>
            <person name="Bills G."/>
            <person name="Bluhm B."/>
            <person name="Cannon C."/>
            <person name="Castanera R."/>
            <person name="Culley D."/>
            <person name="Daum C."/>
            <person name="Ezra D."/>
            <person name="Gonzalez J."/>
            <person name="Henrissat B."/>
            <person name="Kuo A."/>
            <person name="Liang C."/>
            <person name="Lipzen A."/>
            <person name="Lutzoni F."/>
            <person name="Magnuson J."/>
            <person name="Mondo S."/>
            <person name="Nolan M."/>
            <person name="Ohm R."/>
            <person name="Pangilinan J."/>
            <person name="Park H.-J."/>
            <person name="Ramirez L."/>
            <person name="Alfaro M."/>
            <person name="Sun H."/>
            <person name="Tritt A."/>
            <person name="Yoshinaga Y."/>
            <person name="Zwiers L.-H."/>
            <person name="Turgeon B."/>
            <person name="Goodwin S."/>
            <person name="Spatafora J."/>
            <person name="Crous P."/>
            <person name="Grigoriev I."/>
        </authorList>
    </citation>
    <scope>NUCLEOTIDE SEQUENCE</scope>
    <source>
        <strain evidence="2">CBS 113979</strain>
    </source>
</reference>
<proteinExistence type="predicted"/>